<dbReference type="Pfam" id="PF01565">
    <property type="entry name" value="FAD_binding_4"/>
    <property type="match status" value="1"/>
</dbReference>
<dbReference type="EMBL" id="BJNG01000026">
    <property type="protein sequence ID" value="GEC21072.1"/>
    <property type="molecule type" value="Genomic_DNA"/>
</dbReference>
<dbReference type="PROSITE" id="PS51387">
    <property type="entry name" value="FAD_PCMH"/>
    <property type="match status" value="1"/>
</dbReference>
<evidence type="ECO:0000256" key="1">
    <source>
        <dbReference type="ARBA" id="ARBA00001974"/>
    </source>
</evidence>
<comment type="caution">
    <text evidence="6">The sequence shown here is derived from an EMBL/GenBank/DDBJ whole genome shotgun (WGS) entry which is preliminary data.</text>
</comment>
<dbReference type="Proteomes" id="UP000320338">
    <property type="component" value="Unassembled WGS sequence"/>
</dbReference>
<dbReference type="Gene3D" id="1.10.45.10">
    <property type="entry name" value="Vanillyl-alcohol Oxidase, Chain A, domain 4"/>
    <property type="match status" value="1"/>
</dbReference>
<dbReference type="InterPro" id="IPR016169">
    <property type="entry name" value="FAD-bd_PCMH_sub2"/>
</dbReference>
<dbReference type="InterPro" id="IPR016164">
    <property type="entry name" value="FAD-linked_Oxase-like_C"/>
</dbReference>
<dbReference type="Gene3D" id="3.30.43.10">
    <property type="entry name" value="Uridine Diphospho-n-acetylenolpyruvylglucosamine Reductase, domain 2"/>
    <property type="match status" value="1"/>
</dbReference>
<accession>A0A4Y3WQB0</accession>
<dbReference type="InterPro" id="IPR016171">
    <property type="entry name" value="Vanillyl_alc_oxidase_C-sub2"/>
</dbReference>
<dbReference type="InterPro" id="IPR016167">
    <property type="entry name" value="FAD-bd_PCMH_sub1"/>
</dbReference>
<organism evidence="6 7">
    <name type="scientific">Pseudonocardia hydrocarbonoxydans</name>
    <dbReference type="NCBI Taxonomy" id="76726"/>
    <lineage>
        <taxon>Bacteria</taxon>
        <taxon>Bacillati</taxon>
        <taxon>Actinomycetota</taxon>
        <taxon>Actinomycetes</taxon>
        <taxon>Pseudonocardiales</taxon>
        <taxon>Pseudonocardiaceae</taxon>
        <taxon>Pseudonocardia</taxon>
    </lineage>
</organism>
<evidence type="ECO:0000259" key="5">
    <source>
        <dbReference type="PROSITE" id="PS51387"/>
    </source>
</evidence>
<keyword evidence="3" id="KW-0274">FAD</keyword>
<reference evidence="6 7" key="1">
    <citation type="submission" date="2019-06" db="EMBL/GenBank/DDBJ databases">
        <title>Whole genome shotgun sequence of Pseudonocardia hydrocarbonoxydans NBRC 14498.</title>
        <authorList>
            <person name="Hosoyama A."/>
            <person name="Uohara A."/>
            <person name="Ohji S."/>
            <person name="Ichikawa N."/>
        </authorList>
    </citation>
    <scope>NUCLEOTIDE SEQUENCE [LARGE SCALE GENOMIC DNA]</scope>
    <source>
        <strain evidence="6 7">NBRC 14498</strain>
    </source>
</reference>
<dbReference type="SUPFAM" id="SSF56176">
    <property type="entry name" value="FAD-binding/transporter-associated domain-like"/>
    <property type="match status" value="1"/>
</dbReference>
<evidence type="ECO:0000256" key="4">
    <source>
        <dbReference type="ARBA" id="ARBA00023002"/>
    </source>
</evidence>
<gene>
    <name evidence="6" type="primary">glcD</name>
    <name evidence="6" type="ORF">PHY01_33550</name>
</gene>
<dbReference type="GO" id="GO:0016491">
    <property type="term" value="F:oxidoreductase activity"/>
    <property type="evidence" value="ECO:0007669"/>
    <property type="project" value="UniProtKB-KW"/>
</dbReference>
<dbReference type="AlphaFoldDB" id="A0A4Y3WQB0"/>
<keyword evidence="2" id="KW-0285">Flavoprotein</keyword>
<dbReference type="InterPro" id="IPR006094">
    <property type="entry name" value="Oxid_FAD_bind_N"/>
</dbReference>
<dbReference type="InterPro" id="IPR016166">
    <property type="entry name" value="FAD-bd_PCMH"/>
</dbReference>
<evidence type="ECO:0000256" key="3">
    <source>
        <dbReference type="ARBA" id="ARBA00022827"/>
    </source>
</evidence>
<dbReference type="PANTHER" id="PTHR42934:SF1">
    <property type="entry name" value="GLYCOLATE OXIDASE SUBUNIT GLCD"/>
    <property type="match status" value="1"/>
</dbReference>
<dbReference type="Pfam" id="PF02913">
    <property type="entry name" value="FAD-oxidase_C"/>
    <property type="match status" value="1"/>
</dbReference>
<dbReference type="InterPro" id="IPR036318">
    <property type="entry name" value="FAD-bd_PCMH-like_sf"/>
</dbReference>
<dbReference type="InterPro" id="IPR051914">
    <property type="entry name" value="FAD-linked_OxidoTrans_Type4"/>
</dbReference>
<dbReference type="GO" id="GO:0071949">
    <property type="term" value="F:FAD binding"/>
    <property type="evidence" value="ECO:0007669"/>
    <property type="project" value="InterPro"/>
</dbReference>
<evidence type="ECO:0000313" key="6">
    <source>
        <dbReference type="EMBL" id="GEC21072.1"/>
    </source>
</evidence>
<comment type="cofactor">
    <cofactor evidence="1">
        <name>FAD</name>
        <dbReference type="ChEBI" id="CHEBI:57692"/>
    </cofactor>
</comment>
<dbReference type="RefSeq" id="WP_246085950.1">
    <property type="nucleotide sequence ID" value="NZ_BAAARZ010000007.1"/>
</dbReference>
<feature type="domain" description="FAD-binding PCMH-type" evidence="5">
    <location>
        <begin position="38"/>
        <end position="216"/>
    </location>
</feature>
<dbReference type="Gene3D" id="3.30.465.10">
    <property type="match status" value="1"/>
</dbReference>
<sequence length="484" mass="50684">MTLHGGVRQAFERVLDPADVLSDPVKCRAYECDGLTGYRVCPDLVLLPRDAAQVAAAVRVCHEHKVPFVARGAGTGLSGGALPVADGVVISLARLKRVLEVDPANRRAVVEPGVTNLEITAAAAPHGLYYAPDPSSQQVCTIGGNVAENSGGAHCLKYGFTTNHVLSCEVVLPDGSVVTLGTDTGEQAGPDLRGVFLGSEGTLGITTSITVRLLRTPESVRTLLADFPSVAAAGDVVSDIVAAGIVPAAVEMMDTLAIEAAEEAVHAGYTVGVPAALVVELDGPVEECDAQFEQVKAICEKHGCTRLHIAGSVEERAKIWKGRKAAFAAVGRISPDYFVQDGVVPRTRLAEVLDRIAGMGTDAGLRVANVFHAGDGNLHPLVLYSAAAGETERAERLSGEIAELCVEMGGSLSGEHGIGTDKACSMPKMFSEDDLAVMARVQAAFDPHNLCNPGKVLPTPRLCGERPGKYRAHPLEESGVIERL</sequence>
<dbReference type="SUPFAM" id="SSF55103">
    <property type="entry name" value="FAD-linked oxidases, C-terminal domain"/>
    <property type="match status" value="1"/>
</dbReference>
<dbReference type="Gene3D" id="3.30.70.2740">
    <property type="match status" value="1"/>
</dbReference>
<evidence type="ECO:0000256" key="2">
    <source>
        <dbReference type="ARBA" id="ARBA00022630"/>
    </source>
</evidence>
<name>A0A4Y3WQB0_9PSEU</name>
<keyword evidence="7" id="KW-1185">Reference proteome</keyword>
<dbReference type="Gene3D" id="3.30.70.2190">
    <property type="match status" value="1"/>
</dbReference>
<dbReference type="PANTHER" id="PTHR42934">
    <property type="entry name" value="GLYCOLATE OXIDASE SUBUNIT GLCD"/>
    <property type="match status" value="1"/>
</dbReference>
<evidence type="ECO:0000313" key="7">
    <source>
        <dbReference type="Proteomes" id="UP000320338"/>
    </source>
</evidence>
<protein>
    <submittedName>
        <fullName evidence="6">FAD-binding protein</fullName>
    </submittedName>
</protein>
<proteinExistence type="predicted"/>
<keyword evidence="4" id="KW-0560">Oxidoreductase</keyword>
<dbReference type="InterPro" id="IPR004113">
    <property type="entry name" value="FAD-bd_oxidored_4_C"/>
</dbReference>